<reference evidence="4" key="1">
    <citation type="submission" date="2013-08" db="EMBL/GenBank/DDBJ databases">
        <title>Genome sequencing of Arenimonas donghaensis.</title>
        <authorList>
            <person name="Chen F."/>
            <person name="Wang G."/>
        </authorList>
    </citation>
    <scope>NUCLEOTIDE SEQUENCE [LARGE SCALE GENOMIC DNA]</scope>
    <source>
        <strain evidence="4">HO3-R19</strain>
    </source>
</reference>
<name>A0A087MGJ7_9GAMM</name>
<evidence type="ECO:0000256" key="1">
    <source>
        <dbReference type="SAM" id="MobiDB-lite"/>
    </source>
</evidence>
<dbReference type="RefSeq" id="WP_051924564.1">
    <property type="nucleotide sequence ID" value="NZ_AVCJ01000034.1"/>
</dbReference>
<accession>A0A087MGJ7</accession>
<dbReference type="OrthoDB" id="8902597at2"/>
<proteinExistence type="predicted"/>
<dbReference type="PATRIC" id="fig|1121014.3.peg.2006"/>
<protein>
    <recommendedName>
        <fullName evidence="5">DUF1579 domain-containing protein</fullName>
    </recommendedName>
</protein>
<dbReference type="AlphaFoldDB" id="A0A087MGJ7"/>
<reference evidence="3 4" key="2">
    <citation type="journal article" date="2015" name="Stand. Genomic Sci.">
        <title>High quality draft genomic sequence of Arenimonas donghaensis DSM 18148(T).</title>
        <authorList>
            <person name="Chen F."/>
            <person name="Wang H."/>
            <person name="Cao Y."/>
            <person name="Li X."/>
            <person name="Wang G."/>
        </authorList>
    </citation>
    <scope>NUCLEOTIDE SEQUENCE [LARGE SCALE GENOMIC DNA]</scope>
    <source>
        <strain evidence="3 4">HO3-R19</strain>
    </source>
</reference>
<dbReference type="STRING" id="1121014.N788_05505"/>
<evidence type="ECO:0008006" key="5">
    <source>
        <dbReference type="Google" id="ProtNLM"/>
    </source>
</evidence>
<feature type="chain" id="PRO_5012520064" description="DUF1579 domain-containing protein" evidence="2">
    <location>
        <begin position="16"/>
        <end position="195"/>
    </location>
</feature>
<evidence type="ECO:0000313" key="3">
    <source>
        <dbReference type="EMBL" id="KFL36000.1"/>
    </source>
</evidence>
<evidence type="ECO:0000256" key="2">
    <source>
        <dbReference type="SAM" id="SignalP"/>
    </source>
</evidence>
<feature type="signal peptide" evidence="2">
    <location>
        <begin position="1"/>
        <end position="15"/>
    </location>
</feature>
<dbReference type="EMBL" id="AVCJ01000034">
    <property type="protein sequence ID" value="KFL36000.1"/>
    <property type="molecule type" value="Genomic_DNA"/>
</dbReference>
<comment type="caution">
    <text evidence="3">The sequence shown here is derived from an EMBL/GenBank/DDBJ whole genome shotgun (WGS) entry which is preliminary data.</text>
</comment>
<evidence type="ECO:0000313" key="4">
    <source>
        <dbReference type="Proteomes" id="UP000029085"/>
    </source>
</evidence>
<keyword evidence="2" id="KW-0732">Signal</keyword>
<gene>
    <name evidence="3" type="ORF">N788_05505</name>
</gene>
<sequence>MAASWLLVFSLAASAVPPVAEPAVTPASAPACSATEHRQFDFWAGDWVVTRPDTGAELGRNTISHAAGACLLREHWRGGSGFEGHSLNAYDRRRGAWMQVWVGADGVVLRLEGGLRDGAMVLEGELPQASGGVQRQRITWTPAADGSVTQHWQVSDDDGGSWRTSFLGVYRRAGAAGEADQARGEPGSGEGAPKP</sequence>
<organism evidence="3 4">
    <name type="scientific">Arenimonas donghaensis DSM 18148 = HO3-R19</name>
    <dbReference type="NCBI Taxonomy" id="1121014"/>
    <lineage>
        <taxon>Bacteria</taxon>
        <taxon>Pseudomonadati</taxon>
        <taxon>Pseudomonadota</taxon>
        <taxon>Gammaproteobacteria</taxon>
        <taxon>Lysobacterales</taxon>
        <taxon>Lysobacteraceae</taxon>
        <taxon>Arenimonas</taxon>
    </lineage>
</organism>
<feature type="region of interest" description="Disordered" evidence="1">
    <location>
        <begin position="175"/>
        <end position="195"/>
    </location>
</feature>
<feature type="compositionally biased region" description="Gly residues" evidence="1">
    <location>
        <begin position="186"/>
        <end position="195"/>
    </location>
</feature>
<dbReference type="Proteomes" id="UP000029085">
    <property type="component" value="Unassembled WGS sequence"/>
</dbReference>
<keyword evidence="4" id="KW-1185">Reference proteome</keyword>